<evidence type="ECO:0000313" key="3">
    <source>
        <dbReference type="EnsemblFungi" id="PTTG_06705-t43_1-p1"/>
    </source>
</evidence>
<evidence type="ECO:0000313" key="4">
    <source>
        <dbReference type="Proteomes" id="UP000005240"/>
    </source>
</evidence>
<evidence type="ECO:0000313" key="2">
    <source>
        <dbReference type="EMBL" id="OAV87592.1"/>
    </source>
</evidence>
<dbReference type="Proteomes" id="UP000005240">
    <property type="component" value="Unassembled WGS sequence"/>
</dbReference>
<feature type="compositionally biased region" description="Polar residues" evidence="1">
    <location>
        <begin position="167"/>
        <end position="190"/>
    </location>
</feature>
<gene>
    <name evidence="2" type="ORF">PTTG_06705</name>
</gene>
<feature type="compositionally biased region" description="Acidic residues" evidence="1">
    <location>
        <begin position="449"/>
        <end position="480"/>
    </location>
</feature>
<proteinExistence type="predicted"/>
<reference evidence="2" key="2">
    <citation type="submission" date="2016-05" db="EMBL/GenBank/DDBJ databases">
        <title>Comparative analysis highlights variable genome content of wheat rusts and divergence of the mating loci.</title>
        <authorList>
            <person name="Cuomo C.A."/>
            <person name="Bakkeren G."/>
            <person name="Szabo L."/>
            <person name="Khalil H."/>
            <person name="Joly D."/>
            <person name="Goldberg J."/>
            <person name="Young S."/>
            <person name="Zeng Q."/>
            <person name="Fellers J."/>
        </authorList>
    </citation>
    <scope>NUCLEOTIDE SEQUENCE [LARGE SCALE GENOMIC DNA]</scope>
    <source>
        <strain evidence="2">1-1 BBBD Race 1</strain>
    </source>
</reference>
<dbReference type="OrthoDB" id="2507275at2759"/>
<dbReference type="VEuPathDB" id="FungiDB:PTTG_06705"/>
<accession>A0A180G594</accession>
<organism evidence="2">
    <name type="scientific">Puccinia triticina (isolate 1-1 / race 1 (BBBD))</name>
    <name type="common">Brown leaf rust fungus</name>
    <dbReference type="NCBI Taxonomy" id="630390"/>
    <lineage>
        <taxon>Eukaryota</taxon>
        <taxon>Fungi</taxon>
        <taxon>Dikarya</taxon>
        <taxon>Basidiomycota</taxon>
        <taxon>Pucciniomycotina</taxon>
        <taxon>Pucciniomycetes</taxon>
        <taxon>Pucciniales</taxon>
        <taxon>Pucciniaceae</taxon>
        <taxon>Puccinia</taxon>
    </lineage>
</organism>
<name>A0A180G594_PUCT1</name>
<reference evidence="2" key="1">
    <citation type="submission" date="2009-11" db="EMBL/GenBank/DDBJ databases">
        <authorList>
            <consortium name="The Broad Institute Genome Sequencing Platform"/>
            <person name="Ward D."/>
            <person name="Feldgarden M."/>
            <person name="Earl A."/>
            <person name="Young S.K."/>
            <person name="Zeng Q."/>
            <person name="Koehrsen M."/>
            <person name="Alvarado L."/>
            <person name="Berlin A."/>
            <person name="Bochicchio J."/>
            <person name="Borenstein D."/>
            <person name="Chapman S.B."/>
            <person name="Chen Z."/>
            <person name="Engels R."/>
            <person name="Freedman E."/>
            <person name="Gellesch M."/>
            <person name="Goldberg J."/>
            <person name="Griggs A."/>
            <person name="Gujja S."/>
            <person name="Heilman E."/>
            <person name="Heiman D."/>
            <person name="Hepburn T."/>
            <person name="Howarth C."/>
            <person name="Jen D."/>
            <person name="Larson L."/>
            <person name="Lewis B."/>
            <person name="Mehta T."/>
            <person name="Park D."/>
            <person name="Pearson M."/>
            <person name="Roberts A."/>
            <person name="Saif S."/>
            <person name="Shea T."/>
            <person name="Shenoy N."/>
            <person name="Sisk P."/>
            <person name="Stolte C."/>
            <person name="Sykes S."/>
            <person name="Thomson T."/>
            <person name="Walk T."/>
            <person name="White J."/>
            <person name="Yandava C."/>
            <person name="Izard J."/>
            <person name="Baranova O.V."/>
            <person name="Blanton J.M."/>
            <person name="Tanner A.C."/>
            <person name="Dewhirst F.E."/>
            <person name="Haas B."/>
            <person name="Nusbaum C."/>
            <person name="Birren B."/>
        </authorList>
    </citation>
    <scope>NUCLEOTIDE SEQUENCE [LARGE SCALE GENOMIC DNA]</scope>
    <source>
        <strain evidence="2">1-1 BBBD Race 1</strain>
    </source>
</reference>
<evidence type="ECO:0000256" key="1">
    <source>
        <dbReference type="SAM" id="MobiDB-lite"/>
    </source>
</evidence>
<dbReference type="STRING" id="630390.A0A180G594"/>
<dbReference type="EnsemblFungi" id="PTTG_06705-t43_1">
    <property type="protein sequence ID" value="PTTG_06705-t43_1-p1"/>
    <property type="gene ID" value="PTTG_06705"/>
</dbReference>
<protein>
    <submittedName>
        <fullName evidence="2 3">Uncharacterized protein</fullName>
    </submittedName>
</protein>
<dbReference type="EMBL" id="ADAS02000344">
    <property type="protein sequence ID" value="OAV87592.1"/>
    <property type="molecule type" value="Genomic_DNA"/>
</dbReference>
<dbReference type="AlphaFoldDB" id="A0A180G594"/>
<feature type="region of interest" description="Disordered" evidence="1">
    <location>
        <begin position="166"/>
        <end position="190"/>
    </location>
</feature>
<reference evidence="3 4" key="3">
    <citation type="journal article" date="2017" name="G3 (Bethesda)">
        <title>Comparative analysis highlights variable genome content of wheat rusts and divergence of the mating loci.</title>
        <authorList>
            <person name="Cuomo C.A."/>
            <person name="Bakkeren G."/>
            <person name="Khalil H.B."/>
            <person name="Panwar V."/>
            <person name="Joly D."/>
            <person name="Linning R."/>
            <person name="Sakthikumar S."/>
            <person name="Song X."/>
            <person name="Adiconis X."/>
            <person name="Fan L."/>
            <person name="Goldberg J.M."/>
            <person name="Levin J.Z."/>
            <person name="Young S."/>
            <person name="Zeng Q."/>
            <person name="Anikster Y."/>
            <person name="Bruce M."/>
            <person name="Wang M."/>
            <person name="Yin C."/>
            <person name="McCallum B."/>
            <person name="Szabo L.J."/>
            <person name="Hulbert S."/>
            <person name="Chen X."/>
            <person name="Fellers J.P."/>
        </authorList>
    </citation>
    <scope>NUCLEOTIDE SEQUENCE</scope>
    <source>
        <strain evidence="4">Isolate 1-1 / race 1 (BBBD)</strain>
        <strain evidence="3">isolate 1-1 / race 1 (BBBD)</strain>
    </source>
</reference>
<feature type="compositionally biased region" description="Basic residues" evidence="1">
    <location>
        <begin position="434"/>
        <end position="445"/>
    </location>
</feature>
<reference evidence="3" key="4">
    <citation type="submission" date="2025-05" db="UniProtKB">
        <authorList>
            <consortium name="EnsemblFungi"/>
        </authorList>
    </citation>
    <scope>IDENTIFICATION</scope>
    <source>
        <strain evidence="3">isolate 1-1 / race 1 (BBBD)</strain>
    </source>
</reference>
<sequence>MNATQKTLLTALPDISDNFVDPSLCPLLQSPPISPATIGSALTNPAVTKTQDTLTPDEEMEKYKKKTLQELRELQHTHIKYKKLNQAIKTEAENLYFEYQKKQHLLLLKYSRPFALLTKYLGQRRTRQQESCWDSFRKNDPDAQEALHKTKNNIGERNKEVSKLYKQATSTNNPNKSREPNSQADATNTSDAAEQGIFNKIFKSSEKLRAETRSWAEGVQLQLKEFSDLFGMEGFLVLAGQDHRNPFFFQGGSIYGDDFLKGLIEEGDPMRQFAIWTAGQKKKSKAKQKKDGSSLASGLADRVASQPPSRKMKLDRLAFENRDICQGSLALNHKYIGSELGKLYSKCTLSLFFFSEEVQTNSKKKDTRGWPGTDTTFHLAKFDHKLVVKENTVGLTSEHILNVPIKKMTISATWLVLRGLKNEWITLVEHRFNKPPKRTGGKKRKASEIEEEEEDGDDSEDKVRDNEDEDEEEHGEDDNE</sequence>
<feature type="region of interest" description="Disordered" evidence="1">
    <location>
        <begin position="434"/>
        <end position="480"/>
    </location>
</feature>
<keyword evidence="4" id="KW-1185">Reference proteome</keyword>
<feature type="region of interest" description="Disordered" evidence="1">
    <location>
        <begin position="284"/>
        <end position="309"/>
    </location>
</feature>